<feature type="domain" description="Tubulin-folding cofactor D ARM repeats" evidence="4">
    <location>
        <begin position="302"/>
        <end position="544"/>
    </location>
</feature>
<accession>A0AAD2FFB9</accession>
<dbReference type="GO" id="GO:0000226">
    <property type="term" value="P:microtubule cytoskeleton organization"/>
    <property type="evidence" value="ECO:0007669"/>
    <property type="project" value="TreeGrafter"/>
</dbReference>
<evidence type="ECO:0000313" key="5">
    <source>
        <dbReference type="EMBL" id="CAJ1936513.1"/>
    </source>
</evidence>
<dbReference type="Proteomes" id="UP001295423">
    <property type="component" value="Unassembled WGS sequence"/>
</dbReference>
<dbReference type="SUPFAM" id="SSF48371">
    <property type="entry name" value="ARM repeat"/>
    <property type="match status" value="2"/>
</dbReference>
<dbReference type="Pfam" id="PF23579">
    <property type="entry name" value="ARM_TBCD"/>
    <property type="match status" value="1"/>
</dbReference>
<proteinExistence type="predicted"/>
<organism evidence="5 6">
    <name type="scientific">Cylindrotheca closterium</name>
    <dbReference type="NCBI Taxonomy" id="2856"/>
    <lineage>
        <taxon>Eukaryota</taxon>
        <taxon>Sar</taxon>
        <taxon>Stramenopiles</taxon>
        <taxon>Ochrophyta</taxon>
        <taxon>Bacillariophyta</taxon>
        <taxon>Bacillariophyceae</taxon>
        <taxon>Bacillariophycidae</taxon>
        <taxon>Bacillariales</taxon>
        <taxon>Bacillariaceae</taxon>
        <taxon>Cylindrotheca</taxon>
    </lineage>
</organism>
<feature type="region of interest" description="Disordered" evidence="2">
    <location>
        <begin position="338"/>
        <end position="363"/>
    </location>
</feature>
<dbReference type="AlphaFoldDB" id="A0AAD2FFB9"/>
<dbReference type="PANTHER" id="PTHR12658:SF0">
    <property type="entry name" value="TUBULIN-SPECIFIC CHAPERONE D"/>
    <property type="match status" value="1"/>
</dbReference>
<evidence type="ECO:0000256" key="2">
    <source>
        <dbReference type="SAM" id="MobiDB-lite"/>
    </source>
</evidence>
<name>A0AAD2FFB9_9STRA</name>
<dbReference type="InterPro" id="IPR022577">
    <property type="entry name" value="TBCD_C"/>
</dbReference>
<comment type="caution">
    <text evidence="5">The sequence shown here is derived from an EMBL/GenBank/DDBJ whole genome shotgun (WGS) entry which is preliminary data.</text>
</comment>
<gene>
    <name evidence="5" type="ORF">CYCCA115_LOCUS5229</name>
</gene>
<dbReference type="Pfam" id="PF12612">
    <property type="entry name" value="TFCD_C"/>
    <property type="match status" value="1"/>
</dbReference>
<dbReference type="Gene3D" id="1.25.10.10">
    <property type="entry name" value="Leucine-rich Repeat Variant"/>
    <property type="match status" value="2"/>
</dbReference>
<dbReference type="InterPro" id="IPR016024">
    <property type="entry name" value="ARM-type_fold"/>
</dbReference>
<evidence type="ECO:0008006" key="7">
    <source>
        <dbReference type="Google" id="ProtNLM"/>
    </source>
</evidence>
<dbReference type="GO" id="GO:0048487">
    <property type="term" value="F:beta-tubulin binding"/>
    <property type="evidence" value="ECO:0007669"/>
    <property type="project" value="InterPro"/>
</dbReference>
<evidence type="ECO:0000259" key="4">
    <source>
        <dbReference type="Pfam" id="PF25767"/>
    </source>
</evidence>
<dbReference type="GO" id="GO:0005096">
    <property type="term" value="F:GTPase activator activity"/>
    <property type="evidence" value="ECO:0007669"/>
    <property type="project" value="InterPro"/>
</dbReference>
<keyword evidence="6" id="KW-1185">Reference proteome</keyword>
<evidence type="ECO:0000313" key="6">
    <source>
        <dbReference type="Proteomes" id="UP001295423"/>
    </source>
</evidence>
<dbReference type="GO" id="GO:0007023">
    <property type="term" value="P:post-chaperonin tubulin folding pathway"/>
    <property type="evidence" value="ECO:0007669"/>
    <property type="project" value="InterPro"/>
</dbReference>
<dbReference type="Pfam" id="PF25767">
    <property type="entry name" value="ARM_TBCD_2nd"/>
    <property type="match status" value="1"/>
</dbReference>
<feature type="domain" description="Tubulin-folding cofactor D C-terminal" evidence="3">
    <location>
        <begin position="922"/>
        <end position="1102"/>
    </location>
</feature>
<dbReference type="InterPro" id="IPR011989">
    <property type="entry name" value="ARM-like"/>
</dbReference>
<dbReference type="EMBL" id="CAKOGP040000557">
    <property type="protein sequence ID" value="CAJ1936513.1"/>
    <property type="molecule type" value="Genomic_DNA"/>
</dbReference>
<dbReference type="GO" id="GO:0007021">
    <property type="term" value="P:tubulin complex assembly"/>
    <property type="evidence" value="ECO:0007669"/>
    <property type="project" value="InterPro"/>
</dbReference>
<protein>
    <recommendedName>
        <fullName evidence="7">Tubulin-specific chaperone D</fullName>
    </recommendedName>
</protein>
<sequence length="1202" mass="134135">MEEKEEAESSVQDGASEVASSQSSVFLESELAFQLIETITITTVLSQSQAKECDDALSRIRKIFDKYLDLPSLMDKHIGKIVGLLTKAAQEIMASDLMDQFWDSCLPRVLSALYSLSKVRGRKRVQKFLPHTVDDVEVVFEALRKLDDLRKNHSQSDAMAEGPQLWESIHSLWNWVGILSLVPFKSSIIVDEKKISDLIALGKTHLSDPGPIREMAASCLASWLSRPEFEGTDLVSFVKWSTEILIDISFDRRNVFLTMGCLQTLVSILKTSKAKRETLISLMEPLWNTISKLSESNPSNLLLRKNLIKWWTRLGCAYLPPRVASWRYQRGRRSLMANLSQKKSQEGDDAVSEDSSSSRSSEDDFFFVPDEVEEAMGHVVGGLTDPSTIVRWSAAKGVGRLAERLPKLCGEDVVDALLQLLEDVEKDNDWHGACLAFAELARRGLLLPHRFEEVIPKIAQALHYDVPRRQTSVGAHVRDAACYTYWAFARAYSPEMLRPFAPQLSESVVVAFLFDREVNCRRAASAAFQEFVGRQGAQNFKHGISILTTADYFSLGNRIDAYKIISLHVAQYDEYRRAMIKNLYNIKLQHWDKAIRTLASQALGNLTHLDTEYIESTTIPQLLENSLDPRNVQLRHGAVLGLAEIVNAYSRLVKEEVPLDRLLKEETLSSLAELVPVIEKKRLYRGRGGEQMRQAVCRLIECISIAKIPMTVPQQVRLLDSIDACIPHPNEVIQFQAGMALEALMRSYFPVSAKGPSDRLQKRVFDKYVKEVKTSINPAVTRGFALALGHLPPKLLAPSEKLLTTVLSTLCKISRPDATVGSDKDAETRRNSLVALARICKTVGIDEGPPSDAPFVVNLTERQVKYVFEAFFRGLEDYNKERRGDVGSMSRIAAMEGLEALTVLATRTKLPNAFFSEEIATKIVGGLLKQLSEKLDAVRLKAGECLVRILRHCDPPIPYISSRGELYSALKIETDINWGDASVVFPLVMSAAQIDTYFSHIISGLIVSVGCLTQSVSKNASSVLLQWVKHASKEDVDRLGNGFLKLFEEHQHEGRVVLPLLKTIALLMERVAIDQLINDAAFVSSLCTLLREEEKGCKDVHRLTSIVSVTLGLVGTSGEIEKEPLAFVCTMLKHPFPRVRRIAAENLYVRLLESPDLDGDNPALELLLTNPWDSDQSPLNVKKMASELASALGVELLPSEEG</sequence>
<dbReference type="PANTHER" id="PTHR12658">
    <property type="entry name" value="BETA-TUBULIN COFACTOR D"/>
    <property type="match status" value="1"/>
</dbReference>
<dbReference type="InterPro" id="IPR058033">
    <property type="entry name" value="ARM_TBCD_2nd"/>
</dbReference>
<evidence type="ECO:0000256" key="1">
    <source>
        <dbReference type="ARBA" id="ARBA00023186"/>
    </source>
</evidence>
<reference evidence="5" key="1">
    <citation type="submission" date="2023-08" db="EMBL/GenBank/DDBJ databases">
        <authorList>
            <person name="Audoor S."/>
            <person name="Bilcke G."/>
        </authorList>
    </citation>
    <scope>NUCLEOTIDE SEQUENCE</scope>
</reference>
<keyword evidence="1" id="KW-0143">Chaperone</keyword>
<evidence type="ECO:0000259" key="3">
    <source>
        <dbReference type="Pfam" id="PF12612"/>
    </source>
</evidence>
<dbReference type="InterPro" id="IPR033162">
    <property type="entry name" value="TBCD"/>
</dbReference>